<dbReference type="PROSITE" id="PS51096">
    <property type="entry name" value="PTS_EIIA_TYPE_4"/>
    <property type="match status" value="1"/>
</dbReference>
<evidence type="ECO:0000313" key="10">
    <source>
        <dbReference type="Proteomes" id="UP000510886"/>
    </source>
</evidence>
<evidence type="ECO:0000259" key="8">
    <source>
        <dbReference type="PROSITE" id="PS51096"/>
    </source>
</evidence>
<feature type="domain" description="PTS EIIA type-4" evidence="8">
    <location>
        <begin position="1"/>
        <end position="125"/>
    </location>
</feature>
<keyword evidence="5" id="KW-0808">Transferase</keyword>
<keyword evidence="3" id="KW-0963">Cytoplasm</keyword>
<dbReference type="GO" id="GO:0016020">
    <property type="term" value="C:membrane"/>
    <property type="evidence" value="ECO:0007669"/>
    <property type="project" value="InterPro"/>
</dbReference>
<dbReference type="CDD" id="cd00006">
    <property type="entry name" value="PTS_IIA_man"/>
    <property type="match status" value="1"/>
</dbReference>
<evidence type="ECO:0000256" key="6">
    <source>
        <dbReference type="ARBA" id="ARBA00022683"/>
    </source>
</evidence>
<evidence type="ECO:0000256" key="2">
    <source>
        <dbReference type="ARBA" id="ARBA00022448"/>
    </source>
</evidence>
<evidence type="ECO:0000256" key="4">
    <source>
        <dbReference type="ARBA" id="ARBA00022597"/>
    </source>
</evidence>
<dbReference type="InterPro" id="IPR051471">
    <property type="entry name" value="Bacterial_PTS_sugar_comp"/>
</dbReference>
<keyword evidence="6" id="KW-0598">Phosphotransferase system</keyword>
<evidence type="ECO:0000256" key="7">
    <source>
        <dbReference type="ARBA" id="ARBA00022777"/>
    </source>
</evidence>
<keyword evidence="2" id="KW-0813">Transport</keyword>
<organism evidence="9 10">
    <name type="scientific">Ligilactobacillus saerimneri</name>
    <dbReference type="NCBI Taxonomy" id="228229"/>
    <lineage>
        <taxon>Bacteria</taxon>
        <taxon>Bacillati</taxon>
        <taxon>Bacillota</taxon>
        <taxon>Bacilli</taxon>
        <taxon>Lactobacillales</taxon>
        <taxon>Lactobacillaceae</taxon>
        <taxon>Ligilactobacillus</taxon>
    </lineage>
</organism>
<accession>A0A7H9ELA6</accession>
<dbReference type="SUPFAM" id="SSF53062">
    <property type="entry name" value="PTS system fructose IIA component-like"/>
    <property type="match status" value="1"/>
</dbReference>
<dbReference type="GO" id="GO:0005737">
    <property type="term" value="C:cytoplasm"/>
    <property type="evidence" value="ECO:0007669"/>
    <property type="project" value="UniProtKB-SubCell"/>
</dbReference>
<dbReference type="EMBL" id="CP047418">
    <property type="protein sequence ID" value="QLL77955.1"/>
    <property type="molecule type" value="Genomic_DNA"/>
</dbReference>
<proteinExistence type="predicted"/>
<evidence type="ECO:0000256" key="5">
    <source>
        <dbReference type="ARBA" id="ARBA00022679"/>
    </source>
</evidence>
<dbReference type="KEGG" id="lsw:GTO87_04625"/>
<dbReference type="InterPro" id="IPR036662">
    <property type="entry name" value="PTS_EIIA_man-typ_sf"/>
</dbReference>
<dbReference type="AlphaFoldDB" id="A0A7H9ELA6"/>
<protein>
    <submittedName>
        <fullName evidence="9">PTS mannose transporter subunit IIA</fullName>
    </submittedName>
</protein>
<comment type="subcellular location">
    <subcellularLocation>
        <location evidence="1">Cytoplasm</location>
    </subcellularLocation>
</comment>
<keyword evidence="7" id="KW-0418">Kinase</keyword>
<dbReference type="PANTHER" id="PTHR33799">
    <property type="entry name" value="PTS PERMEASE-RELATED-RELATED"/>
    <property type="match status" value="1"/>
</dbReference>
<gene>
    <name evidence="9" type="ORF">GTO87_04625</name>
</gene>
<keyword evidence="4" id="KW-0762">Sugar transport</keyword>
<name>A0A7H9ELA6_9LACO</name>
<dbReference type="GO" id="GO:0009401">
    <property type="term" value="P:phosphoenolpyruvate-dependent sugar phosphotransferase system"/>
    <property type="evidence" value="ECO:0007669"/>
    <property type="project" value="UniProtKB-KW"/>
</dbReference>
<dbReference type="InterPro" id="IPR033887">
    <property type="entry name" value="PTS_IIA_man"/>
</dbReference>
<evidence type="ECO:0000313" key="9">
    <source>
        <dbReference type="EMBL" id="QLL77955.1"/>
    </source>
</evidence>
<dbReference type="Proteomes" id="UP000510886">
    <property type="component" value="Chromosome"/>
</dbReference>
<dbReference type="Gene3D" id="3.40.50.510">
    <property type="entry name" value="Phosphotransferase system, mannose-type IIA component"/>
    <property type="match status" value="1"/>
</dbReference>
<dbReference type="GO" id="GO:0016301">
    <property type="term" value="F:kinase activity"/>
    <property type="evidence" value="ECO:0007669"/>
    <property type="project" value="UniProtKB-KW"/>
</dbReference>
<dbReference type="Pfam" id="PF03610">
    <property type="entry name" value="EIIA-man"/>
    <property type="match status" value="1"/>
</dbReference>
<dbReference type="PANTHER" id="PTHR33799:SF1">
    <property type="entry name" value="PTS SYSTEM MANNOSE-SPECIFIC EIIAB COMPONENT-RELATED"/>
    <property type="match status" value="1"/>
</dbReference>
<evidence type="ECO:0000256" key="3">
    <source>
        <dbReference type="ARBA" id="ARBA00022490"/>
    </source>
</evidence>
<sequence>MKYLVATHGKLASGFRSSIDILTGKGANLATIDAYVDDSDYTEKIQAFIASVADDEQALIFTDLFGGSVNQKVVTQLVPLEKDNIFVISNSNLAIILSLMMLPEGMKLTPTVINNTIAECQVQLVETSLPEDEQDDDFFA</sequence>
<dbReference type="InterPro" id="IPR004701">
    <property type="entry name" value="PTS_EIIA_man-typ"/>
</dbReference>
<reference evidence="9 10" key="1">
    <citation type="submission" date="2020-01" db="EMBL/GenBank/DDBJ databases">
        <title>Complete and circular genome sequences of six lactobacillus isolates from horses.</title>
        <authorList>
            <person name="Hassan H.M."/>
        </authorList>
    </citation>
    <scope>NUCLEOTIDE SEQUENCE [LARGE SCALE GENOMIC DNA]</scope>
    <source>
        <strain evidence="9 10">1A</strain>
    </source>
</reference>
<evidence type="ECO:0000256" key="1">
    <source>
        <dbReference type="ARBA" id="ARBA00004496"/>
    </source>
</evidence>